<keyword evidence="7" id="KW-1185">Reference proteome</keyword>
<dbReference type="PROSITE" id="PS00018">
    <property type="entry name" value="EF_HAND_1"/>
    <property type="match status" value="1"/>
</dbReference>
<dbReference type="InterPro" id="IPR018247">
    <property type="entry name" value="EF_Hand_1_Ca_BS"/>
</dbReference>
<dbReference type="EMBL" id="CAADRA010004634">
    <property type="protein sequence ID" value="VFT84685.1"/>
    <property type="molecule type" value="Genomic_DNA"/>
</dbReference>
<dbReference type="PANTHER" id="PTHR44167">
    <property type="entry name" value="OVARIAN-SPECIFIC SERINE/THREONINE-PROTEIN KINASE LOK-RELATED"/>
    <property type="match status" value="1"/>
</dbReference>
<dbReference type="InterPro" id="IPR011009">
    <property type="entry name" value="Kinase-like_dom_sf"/>
</dbReference>
<dbReference type="PROSITE" id="PS50011">
    <property type="entry name" value="PROTEIN_KINASE_DOM"/>
    <property type="match status" value="1"/>
</dbReference>
<dbReference type="AlphaFoldDB" id="A0A485KIS3"/>
<dbReference type="Proteomes" id="UP000332933">
    <property type="component" value="Unassembled WGS sequence"/>
</dbReference>
<dbReference type="PANTHER" id="PTHR44167:SF24">
    <property type="entry name" value="SERINE_THREONINE-PROTEIN KINASE CHK2"/>
    <property type="match status" value="1"/>
</dbReference>
<organism evidence="6 7">
    <name type="scientific">Aphanomyces stellatus</name>
    <dbReference type="NCBI Taxonomy" id="120398"/>
    <lineage>
        <taxon>Eukaryota</taxon>
        <taxon>Sar</taxon>
        <taxon>Stramenopiles</taxon>
        <taxon>Oomycota</taxon>
        <taxon>Saprolegniomycetes</taxon>
        <taxon>Saprolegniales</taxon>
        <taxon>Verrucalvaceae</taxon>
        <taxon>Aphanomyces</taxon>
    </lineage>
</organism>
<reference evidence="6 7" key="1">
    <citation type="submission" date="2019-03" db="EMBL/GenBank/DDBJ databases">
        <authorList>
            <person name="Gaulin E."/>
            <person name="Dumas B."/>
        </authorList>
    </citation>
    <scope>NUCLEOTIDE SEQUENCE [LARGE SCALE GENOMIC DNA]</scope>
    <source>
        <strain evidence="6">CBS 568.67</strain>
    </source>
</reference>
<dbReference type="Pfam" id="PF00069">
    <property type="entry name" value="Pkinase"/>
    <property type="match status" value="2"/>
</dbReference>
<evidence type="ECO:0000256" key="2">
    <source>
        <dbReference type="ARBA" id="ARBA00024334"/>
    </source>
</evidence>
<name>A0A485KIS3_9STRA</name>
<evidence type="ECO:0000259" key="4">
    <source>
        <dbReference type="PROSITE" id="PS50222"/>
    </source>
</evidence>
<dbReference type="SMART" id="SM00220">
    <property type="entry name" value="S_TKc"/>
    <property type="match status" value="1"/>
</dbReference>
<evidence type="ECO:0000313" key="6">
    <source>
        <dbReference type="EMBL" id="VFT84685.1"/>
    </source>
</evidence>
<dbReference type="InterPro" id="IPR000719">
    <property type="entry name" value="Prot_kinase_dom"/>
</dbReference>
<feature type="domain" description="EF-hand" evidence="4">
    <location>
        <begin position="160"/>
        <end position="195"/>
    </location>
</feature>
<proteinExistence type="inferred from homology"/>
<evidence type="ECO:0000259" key="3">
    <source>
        <dbReference type="PROSITE" id="PS50011"/>
    </source>
</evidence>
<protein>
    <submittedName>
        <fullName evidence="6">Aste57867_7786 protein</fullName>
    </submittedName>
</protein>
<accession>A0A485KIS3</accession>
<reference evidence="5" key="2">
    <citation type="submission" date="2019-06" db="EMBL/GenBank/DDBJ databases">
        <title>Genomics analysis of Aphanomyces spp. identifies a new class of oomycete effector associated with host adaptation.</title>
        <authorList>
            <person name="Gaulin E."/>
        </authorList>
    </citation>
    <scope>NUCLEOTIDE SEQUENCE</scope>
    <source>
        <strain evidence="5">CBS 578.67</strain>
    </source>
</reference>
<evidence type="ECO:0000313" key="7">
    <source>
        <dbReference type="Proteomes" id="UP000332933"/>
    </source>
</evidence>
<dbReference type="InterPro" id="IPR011992">
    <property type="entry name" value="EF-hand-dom_pair"/>
</dbReference>
<keyword evidence="1" id="KW-0106">Calcium</keyword>
<feature type="domain" description="Protein kinase" evidence="3">
    <location>
        <begin position="169"/>
        <end position="493"/>
    </location>
</feature>
<dbReference type="InterPro" id="IPR002048">
    <property type="entry name" value="EF_hand_dom"/>
</dbReference>
<dbReference type="GO" id="GO:0005737">
    <property type="term" value="C:cytoplasm"/>
    <property type="evidence" value="ECO:0007669"/>
    <property type="project" value="TreeGrafter"/>
</dbReference>
<dbReference type="GO" id="GO:0005524">
    <property type="term" value="F:ATP binding"/>
    <property type="evidence" value="ECO:0007669"/>
    <property type="project" value="InterPro"/>
</dbReference>
<dbReference type="GO" id="GO:0004674">
    <property type="term" value="F:protein serine/threonine kinase activity"/>
    <property type="evidence" value="ECO:0007669"/>
    <property type="project" value="TreeGrafter"/>
</dbReference>
<dbReference type="PROSITE" id="PS50222">
    <property type="entry name" value="EF_HAND_2"/>
    <property type="match status" value="1"/>
</dbReference>
<evidence type="ECO:0000256" key="1">
    <source>
        <dbReference type="ARBA" id="ARBA00022837"/>
    </source>
</evidence>
<dbReference type="OrthoDB" id="193242at2759"/>
<dbReference type="SUPFAM" id="SSF56112">
    <property type="entry name" value="Protein kinase-like (PK-like)"/>
    <property type="match status" value="1"/>
</dbReference>
<dbReference type="EMBL" id="VJMH01004615">
    <property type="protein sequence ID" value="KAF0702488.1"/>
    <property type="molecule type" value="Genomic_DNA"/>
</dbReference>
<dbReference type="SUPFAM" id="SSF47473">
    <property type="entry name" value="EF-hand"/>
    <property type="match status" value="1"/>
</dbReference>
<dbReference type="GO" id="GO:0044773">
    <property type="term" value="P:mitotic DNA damage checkpoint signaling"/>
    <property type="evidence" value="ECO:0007669"/>
    <property type="project" value="TreeGrafter"/>
</dbReference>
<sequence>MDPPVEIQDGNWVQRQNHSFTWATFMDVTHPVNVSIRLSCVEFILTHPTVESSSQELLRELAFSKDQHGREVLQITDASTRKYIYDRLFFCGRYDIFQGPPVYVSSTAVVVMAYDHGICAQVFHEHKNTDGGLDIGGFINCNKFLGRVGSKIKTTKDKKLEEKKWQAEFQLWDKDANGSLSEEEYLRYCGQYFGGKLQVAMKFMKNGDEFDREIGNRKDLDSNYVLSLLPSVDQQTFENNLTNLKIHGDYTMSEYPHVMVMPAADRSLEDIYLKERPGENERRILLQQVAEGLQHLHDNDLVHGDVKKLNVVRVGNRLKLIDLDATTTTGDSVGVKYSSGSLPPELFYKLKSDDEIKLYCKHWANENSTAPELWERVWQKVKPKNGYVVKTFHNADYNLPYTLIKAHPSMDAWAYGVLVYQMYSGEELVSTDFNQDVLDDKMEQAATWTQEKLNSRIQGKISNALVRDLLEKLLVVDYEDRISMDAVLEHAYFKVDSTASTNDYMKTIIKGIQDSREMVYENVAEIKENILQMGEAIDHICEKLDYAIDLTNEGLKKLAKTK</sequence>
<dbReference type="GO" id="GO:0005509">
    <property type="term" value="F:calcium ion binding"/>
    <property type="evidence" value="ECO:0007669"/>
    <property type="project" value="InterPro"/>
</dbReference>
<gene>
    <name evidence="6" type="primary">Aste57867_7786</name>
    <name evidence="5" type="ORF">As57867_007756</name>
    <name evidence="6" type="ORF">ASTE57867_7786</name>
</gene>
<dbReference type="Gene3D" id="1.10.510.10">
    <property type="entry name" value="Transferase(Phosphotransferase) domain 1"/>
    <property type="match status" value="1"/>
</dbReference>
<evidence type="ECO:0000313" key="5">
    <source>
        <dbReference type="EMBL" id="KAF0702488.1"/>
    </source>
</evidence>
<comment type="similarity">
    <text evidence="2">Belongs to the protein kinase superfamily. Ser/Thr protein kinase family. CDPK subfamily.</text>
</comment>
<dbReference type="GO" id="GO:0005634">
    <property type="term" value="C:nucleus"/>
    <property type="evidence" value="ECO:0007669"/>
    <property type="project" value="TreeGrafter"/>
</dbReference>